<sequence length="617" mass="70150">MDSVGSRSTRRARNTAGQHLSSRYQQRRRRLGRALCARRFHPRRPPYLRHYPQSLARCSAAVLRRLWRRNRPALGCLPCGPRSLGRKKRPGFRYRSRQPHLSKFPPVDQANPVSANGRVNYDSEFCGRVPLNQTNLVQPHGVLLVLDRDSLNVLQCSENAEDIFGIAAADLAGKPLADFFTKEQFARLRERLVAGVEGKFPLQASVNGRDFLFVVESNDGFLLLEAEPVSAEPISFVDVYEQLKYVMAAIEGTSTVEEAAGLVARELKNFSGFDKVMIYRFDRDWNGEVIAEEREEGMESYMNQFFPASDIPKQARELYRKNPYRLIPNIDYTPVKLYPVLNPVTHSFTNLSNSNLRSVAGVHLEYLRNMNVQASMSTRILKDGRLWGLIACHHRTPRYLSYQHCSVFELLSTFITSRIGAIENAEVEAARAEGLLQLSRVVDSVLDANSLAEGLGRQSELVLQLLSADGFSLVHNRKVYSWGLAPDSTEVQDLAYWLQTHSVDKLRQEASLAQVFEPAAAYAATASGLLALPLQPERGNYLLGFRREAIRRINWSGNPNEAVQFEADGRRYHPRNSFKVWQQKVEHTAPEWSETEEWLVDNFRQFLVEFLLRQLPG</sequence>
<dbReference type="PROSITE" id="PS50112">
    <property type="entry name" value="PAS"/>
    <property type="match status" value="1"/>
</dbReference>
<dbReference type="InterPro" id="IPR043150">
    <property type="entry name" value="Phytochrome_PHY_sf"/>
</dbReference>
<dbReference type="PRINTS" id="PR01033">
    <property type="entry name" value="PHYTOCHROME"/>
</dbReference>
<dbReference type="Pfam" id="PF08446">
    <property type="entry name" value="PAS_2"/>
    <property type="match status" value="1"/>
</dbReference>
<dbReference type="SMART" id="SM00065">
    <property type="entry name" value="GAF"/>
    <property type="match status" value="1"/>
</dbReference>
<keyword evidence="1" id="KW-0600">Photoreceptor protein</keyword>
<evidence type="ECO:0000259" key="7">
    <source>
        <dbReference type="PROSITE" id="PS50112"/>
    </source>
</evidence>
<dbReference type="InterPro" id="IPR016132">
    <property type="entry name" value="Phyto_chromo_attachment"/>
</dbReference>
<evidence type="ECO:0000256" key="2">
    <source>
        <dbReference type="ARBA" id="ARBA00022606"/>
    </source>
</evidence>
<keyword evidence="4" id="KW-0675">Receptor</keyword>
<feature type="domain" description="PAS" evidence="7">
    <location>
        <begin position="143"/>
        <end position="199"/>
    </location>
</feature>
<keyword evidence="2" id="KW-0716">Sensory transduction</keyword>
<dbReference type="GO" id="GO:0006355">
    <property type="term" value="P:regulation of DNA-templated transcription"/>
    <property type="evidence" value="ECO:0007669"/>
    <property type="project" value="InterPro"/>
</dbReference>
<keyword evidence="3" id="KW-0157">Chromophore</keyword>
<proteinExistence type="predicted"/>
<dbReference type="GO" id="GO:0009881">
    <property type="term" value="F:photoreceptor activity"/>
    <property type="evidence" value="ECO:0007669"/>
    <property type="project" value="UniProtKB-KW"/>
</dbReference>
<feature type="region of interest" description="Disordered" evidence="5">
    <location>
        <begin position="1"/>
        <end position="28"/>
    </location>
</feature>
<name>A0A4R1B7Y1_9BACT</name>
<evidence type="ECO:0000313" key="8">
    <source>
        <dbReference type="EMBL" id="TCJ12053.1"/>
    </source>
</evidence>
<evidence type="ECO:0000259" key="6">
    <source>
        <dbReference type="PROSITE" id="PS50046"/>
    </source>
</evidence>
<evidence type="ECO:0000256" key="5">
    <source>
        <dbReference type="SAM" id="MobiDB-lite"/>
    </source>
</evidence>
<dbReference type="Gene3D" id="3.30.450.40">
    <property type="match status" value="1"/>
</dbReference>
<dbReference type="SUPFAM" id="SSF55785">
    <property type="entry name" value="PYP-like sensor domain (PAS domain)"/>
    <property type="match status" value="1"/>
</dbReference>
<organism evidence="8 9">
    <name type="scientific">Flaviaesturariibacter flavus</name>
    <dbReference type="NCBI Taxonomy" id="2502780"/>
    <lineage>
        <taxon>Bacteria</taxon>
        <taxon>Pseudomonadati</taxon>
        <taxon>Bacteroidota</taxon>
        <taxon>Chitinophagia</taxon>
        <taxon>Chitinophagales</taxon>
        <taxon>Chitinophagaceae</taxon>
        <taxon>Flaviaestuariibacter</taxon>
    </lineage>
</organism>
<dbReference type="Gene3D" id="3.30.450.20">
    <property type="entry name" value="PAS domain"/>
    <property type="match status" value="1"/>
</dbReference>
<dbReference type="OrthoDB" id="9766459at2"/>
<reference evidence="8 9" key="1">
    <citation type="submission" date="2019-03" db="EMBL/GenBank/DDBJ databases">
        <authorList>
            <person name="Kim M.K.M."/>
        </authorList>
    </citation>
    <scope>NUCLEOTIDE SEQUENCE [LARGE SCALE GENOMIC DNA]</scope>
    <source>
        <strain evidence="8 9">17J68-12</strain>
    </source>
</reference>
<dbReference type="Pfam" id="PF01590">
    <property type="entry name" value="GAF"/>
    <property type="match status" value="1"/>
</dbReference>
<dbReference type="InterPro" id="IPR013515">
    <property type="entry name" value="Phytochrome_cen-reg"/>
</dbReference>
<dbReference type="InterPro" id="IPR013654">
    <property type="entry name" value="PAS_2"/>
</dbReference>
<dbReference type="Gene3D" id="3.30.450.270">
    <property type="match status" value="1"/>
</dbReference>
<gene>
    <name evidence="8" type="ORF">EPD60_15975</name>
</gene>
<dbReference type="InterPro" id="IPR003018">
    <property type="entry name" value="GAF"/>
</dbReference>
<dbReference type="Proteomes" id="UP000295334">
    <property type="component" value="Unassembled WGS sequence"/>
</dbReference>
<accession>A0A4R1B7Y1</accession>
<evidence type="ECO:0000256" key="1">
    <source>
        <dbReference type="ARBA" id="ARBA00022543"/>
    </source>
</evidence>
<evidence type="ECO:0000313" key="9">
    <source>
        <dbReference type="Proteomes" id="UP000295334"/>
    </source>
</evidence>
<evidence type="ECO:0000256" key="4">
    <source>
        <dbReference type="ARBA" id="ARBA00023170"/>
    </source>
</evidence>
<dbReference type="InterPro" id="IPR029016">
    <property type="entry name" value="GAF-like_dom_sf"/>
</dbReference>
<dbReference type="Pfam" id="PF00360">
    <property type="entry name" value="PHY"/>
    <property type="match status" value="1"/>
</dbReference>
<dbReference type="GO" id="GO:0009584">
    <property type="term" value="P:detection of visible light"/>
    <property type="evidence" value="ECO:0007669"/>
    <property type="project" value="InterPro"/>
</dbReference>
<dbReference type="EMBL" id="SJZI01000052">
    <property type="protein sequence ID" value="TCJ12053.1"/>
    <property type="molecule type" value="Genomic_DNA"/>
</dbReference>
<keyword evidence="9" id="KW-1185">Reference proteome</keyword>
<dbReference type="InterPro" id="IPR001294">
    <property type="entry name" value="Phytochrome"/>
</dbReference>
<feature type="domain" description="Phytochrome chromophore attachment site" evidence="6">
    <location>
        <begin position="255"/>
        <end position="417"/>
    </location>
</feature>
<dbReference type="SMART" id="SM00091">
    <property type="entry name" value="PAS"/>
    <property type="match status" value="1"/>
</dbReference>
<dbReference type="AlphaFoldDB" id="A0A4R1B7Y1"/>
<evidence type="ECO:0000256" key="3">
    <source>
        <dbReference type="ARBA" id="ARBA00022991"/>
    </source>
</evidence>
<dbReference type="InterPro" id="IPR035965">
    <property type="entry name" value="PAS-like_dom_sf"/>
</dbReference>
<dbReference type="PROSITE" id="PS50046">
    <property type="entry name" value="PHYTOCHROME_2"/>
    <property type="match status" value="1"/>
</dbReference>
<dbReference type="InterPro" id="IPR000014">
    <property type="entry name" value="PAS"/>
</dbReference>
<comment type="caution">
    <text evidence="8">The sequence shown here is derived from an EMBL/GenBank/DDBJ whole genome shotgun (WGS) entry which is preliminary data.</text>
</comment>
<protein>
    <submittedName>
        <fullName evidence="8">GAF domain-containing protein</fullName>
    </submittedName>
</protein>
<dbReference type="SUPFAM" id="SSF55781">
    <property type="entry name" value="GAF domain-like"/>
    <property type="match status" value="2"/>
</dbReference>
<dbReference type="CDD" id="cd00130">
    <property type="entry name" value="PAS"/>
    <property type="match status" value="1"/>
</dbReference>